<name>A0A1F5EI82_9BACT</name>
<gene>
    <name evidence="1" type="ORF">A2Z61_01280</name>
</gene>
<sequence length="77" mass="8716">MAGLILSFSSTVQRRNLEMWLSLKSHDDGIKKVFYEALKSGIPIEECVQNIRGRSTTKEKSIILKKMIDEKTGSCVK</sequence>
<reference evidence="1 2" key="1">
    <citation type="journal article" date="2016" name="Nat. Commun.">
        <title>Thousands of microbial genomes shed light on interconnected biogeochemical processes in an aquifer system.</title>
        <authorList>
            <person name="Anantharaman K."/>
            <person name="Brown C.T."/>
            <person name="Hug L.A."/>
            <person name="Sharon I."/>
            <person name="Castelle C.J."/>
            <person name="Probst A.J."/>
            <person name="Thomas B.C."/>
            <person name="Singh A."/>
            <person name="Wilkins M.J."/>
            <person name="Karaoz U."/>
            <person name="Brodie E.L."/>
            <person name="Williams K.H."/>
            <person name="Hubbard S.S."/>
            <person name="Banfield J.F."/>
        </authorList>
    </citation>
    <scope>NUCLEOTIDE SEQUENCE [LARGE SCALE GENOMIC DNA]</scope>
</reference>
<proteinExistence type="predicted"/>
<organism evidence="1 2">
    <name type="scientific">Candidatus Campbellbacteria bacterium RIFCSPLOWO2_02_35_12</name>
    <dbReference type="NCBI Taxonomy" id="1797580"/>
    <lineage>
        <taxon>Bacteria</taxon>
        <taxon>Candidatus Campbelliibacteriota</taxon>
    </lineage>
</organism>
<comment type="caution">
    <text evidence="1">The sequence shown here is derived from an EMBL/GenBank/DDBJ whole genome shotgun (WGS) entry which is preliminary data.</text>
</comment>
<dbReference type="STRING" id="1797580.A2Z61_01280"/>
<dbReference type="Proteomes" id="UP000186029">
    <property type="component" value="Unassembled WGS sequence"/>
</dbReference>
<evidence type="ECO:0000313" key="2">
    <source>
        <dbReference type="Proteomes" id="UP000186029"/>
    </source>
</evidence>
<accession>A0A1F5EI82</accession>
<protein>
    <submittedName>
        <fullName evidence="1">Uncharacterized protein</fullName>
    </submittedName>
</protein>
<dbReference type="AlphaFoldDB" id="A0A1F5EI82"/>
<evidence type="ECO:0000313" key="1">
    <source>
        <dbReference type="EMBL" id="OGD67085.1"/>
    </source>
</evidence>
<dbReference type="EMBL" id="MFAC01000013">
    <property type="protein sequence ID" value="OGD67085.1"/>
    <property type="molecule type" value="Genomic_DNA"/>
</dbReference>